<evidence type="ECO:0000256" key="3">
    <source>
        <dbReference type="ARBA" id="ARBA00022730"/>
    </source>
</evidence>
<dbReference type="Gene3D" id="3.30.160.20">
    <property type="match status" value="1"/>
</dbReference>
<evidence type="ECO:0000259" key="10">
    <source>
        <dbReference type="PROSITE" id="PS50881"/>
    </source>
</evidence>
<evidence type="ECO:0000256" key="6">
    <source>
        <dbReference type="ARBA" id="ARBA00023274"/>
    </source>
</evidence>
<comment type="similarity">
    <text evidence="2 8 9">Belongs to the universal ribosomal protein uS5 family.</text>
</comment>
<evidence type="ECO:0000256" key="4">
    <source>
        <dbReference type="ARBA" id="ARBA00022884"/>
    </source>
</evidence>
<comment type="function">
    <text evidence="1 8">Located at the back of the 30S subunit body where it stabilizes the conformation of the head with respect to the body.</text>
</comment>
<keyword evidence="4 8" id="KW-0694">RNA-binding</keyword>
<dbReference type="InterPro" id="IPR005712">
    <property type="entry name" value="Ribosomal_uS5_bac-type"/>
</dbReference>
<reference evidence="11" key="1">
    <citation type="journal article" date="2020" name="mSystems">
        <title>Genome- and Community-Level Interaction Insights into Carbon Utilization and Element Cycling Functions of Hydrothermarchaeota in Hydrothermal Sediment.</title>
        <authorList>
            <person name="Zhou Z."/>
            <person name="Liu Y."/>
            <person name="Xu W."/>
            <person name="Pan J."/>
            <person name="Luo Z.H."/>
            <person name="Li M."/>
        </authorList>
    </citation>
    <scope>NUCLEOTIDE SEQUENCE [LARGE SCALE GENOMIC DNA]</scope>
    <source>
        <strain evidence="11">HyVt-577</strain>
    </source>
</reference>
<dbReference type="Gene3D" id="3.30.230.10">
    <property type="match status" value="1"/>
</dbReference>
<dbReference type="GO" id="GO:0019843">
    <property type="term" value="F:rRNA binding"/>
    <property type="evidence" value="ECO:0007669"/>
    <property type="project" value="UniProtKB-UniRule"/>
</dbReference>
<evidence type="ECO:0000256" key="8">
    <source>
        <dbReference type="HAMAP-Rule" id="MF_01307"/>
    </source>
</evidence>
<comment type="function">
    <text evidence="8">With S4 and S12 plays an important role in translational accuracy.</text>
</comment>
<dbReference type="PROSITE" id="PS00585">
    <property type="entry name" value="RIBOSOMAL_S5"/>
    <property type="match status" value="1"/>
</dbReference>
<keyword evidence="3 8" id="KW-0699">rRNA-binding</keyword>
<accession>A0A7V4U3H8</accession>
<protein>
    <recommendedName>
        <fullName evidence="7 8">Small ribosomal subunit protein uS5</fullName>
    </recommendedName>
</protein>
<dbReference type="PANTHER" id="PTHR48277:SF1">
    <property type="entry name" value="MITOCHONDRIAL RIBOSOMAL PROTEIN S5"/>
    <property type="match status" value="1"/>
</dbReference>
<keyword evidence="6 8" id="KW-0687">Ribonucleoprotein</keyword>
<evidence type="ECO:0000256" key="1">
    <source>
        <dbReference type="ARBA" id="ARBA00003093"/>
    </source>
</evidence>
<dbReference type="SUPFAM" id="SSF54211">
    <property type="entry name" value="Ribosomal protein S5 domain 2-like"/>
    <property type="match status" value="1"/>
</dbReference>
<dbReference type="SUPFAM" id="SSF54768">
    <property type="entry name" value="dsRNA-binding domain-like"/>
    <property type="match status" value="1"/>
</dbReference>
<comment type="subunit">
    <text evidence="8">Part of the 30S ribosomal subunit. Contacts proteins S4 and S8.</text>
</comment>
<dbReference type="PANTHER" id="PTHR48277">
    <property type="entry name" value="MITOCHONDRIAL RIBOSOMAL PROTEIN S5"/>
    <property type="match status" value="1"/>
</dbReference>
<sequence>MKVIDRINPGEIELKEKVVYINRVAKVLKGGRRFSFNAIVVVGDGNGVVGLGLGKANEVINAISKATDQAKKNLVRVALLKGTIPYSVNARFGAAKVVLKPASEGTGVIAGGPVRAICEMAGIHNILTKSNGSSNPHNLSKATFFALKNLVSAETVARRRGLSVAQIFHG</sequence>
<dbReference type="EMBL" id="DRQG01000155">
    <property type="protein sequence ID" value="HGY57371.1"/>
    <property type="molecule type" value="Genomic_DNA"/>
</dbReference>
<dbReference type="InterPro" id="IPR018192">
    <property type="entry name" value="Ribosomal_uS5_N_CS"/>
</dbReference>
<dbReference type="GO" id="GO:0005737">
    <property type="term" value="C:cytoplasm"/>
    <property type="evidence" value="ECO:0007669"/>
    <property type="project" value="UniProtKB-ARBA"/>
</dbReference>
<dbReference type="InterPro" id="IPR005324">
    <property type="entry name" value="Ribosomal_uS5_C"/>
</dbReference>
<evidence type="ECO:0000256" key="2">
    <source>
        <dbReference type="ARBA" id="ARBA00008945"/>
    </source>
</evidence>
<dbReference type="Pfam" id="PF00333">
    <property type="entry name" value="Ribosomal_S5"/>
    <property type="match status" value="1"/>
</dbReference>
<dbReference type="FunFam" id="3.30.160.20:FF:000001">
    <property type="entry name" value="30S ribosomal protein S5"/>
    <property type="match status" value="1"/>
</dbReference>
<comment type="domain">
    <text evidence="8">The N-terminal domain interacts with the head of the 30S subunit; the C-terminal domain interacts with the body and contacts protein S4. The interaction surface between S4 and S5 is involved in control of translational fidelity.</text>
</comment>
<dbReference type="InterPro" id="IPR020568">
    <property type="entry name" value="Ribosomal_Su5_D2-typ_SF"/>
</dbReference>
<dbReference type="InterPro" id="IPR014721">
    <property type="entry name" value="Ribsml_uS5_D2-typ_fold_subgr"/>
</dbReference>
<dbReference type="GO" id="GO:0003735">
    <property type="term" value="F:structural constituent of ribosome"/>
    <property type="evidence" value="ECO:0007669"/>
    <property type="project" value="UniProtKB-UniRule"/>
</dbReference>
<dbReference type="Pfam" id="PF03719">
    <property type="entry name" value="Ribosomal_S5_C"/>
    <property type="match status" value="1"/>
</dbReference>
<dbReference type="Proteomes" id="UP000885779">
    <property type="component" value="Unassembled WGS sequence"/>
</dbReference>
<keyword evidence="5 8" id="KW-0689">Ribosomal protein</keyword>
<evidence type="ECO:0000256" key="9">
    <source>
        <dbReference type="RuleBase" id="RU003823"/>
    </source>
</evidence>
<dbReference type="GO" id="GO:0006412">
    <property type="term" value="P:translation"/>
    <property type="evidence" value="ECO:0007669"/>
    <property type="project" value="UniProtKB-UniRule"/>
</dbReference>
<dbReference type="AlphaFoldDB" id="A0A7V4U3H8"/>
<dbReference type="NCBIfam" id="TIGR01021">
    <property type="entry name" value="rpsE_bact"/>
    <property type="match status" value="1"/>
</dbReference>
<dbReference type="GO" id="GO:0042254">
    <property type="term" value="P:ribosome biogenesis"/>
    <property type="evidence" value="ECO:0007669"/>
    <property type="project" value="UniProtKB-ARBA"/>
</dbReference>
<gene>
    <name evidence="8" type="primary">rpsE</name>
    <name evidence="11" type="ORF">ENK44_16805</name>
</gene>
<proteinExistence type="inferred from homology"/>
<dbReference type="GO" id="GO:0015935">
    <property type="term" value="C:small ribosomal subunit"/>
    <property type="evidence" value="ECO:0007669"/>
    <property type="project" value="InterPro"/>
</dbReference>
<dbReference type="HAMAP" id="MF_01307_B">
    <property type="entry name" value="Ribosomal_uS5_B"/>
    <property type="match status" value="1"/>
</dbReference>
<name>A0A7V4U3H8_CALAY</name>
<dbReference type="InterPro" id="IPR000851">
    <property type="entry name" value="Ribosomal_uS5"/>
</dbReference>
<evidence type="ECO:0000256" key="7">
    <source>
        <dbReference type="ARBA" id="ARBA00035255"/>
    </source>
</evidence>
<dbReference type="FunFam" id="3.30.230.10:FF:000002">
    <property type="entry name" value="30S ribosomal protein S5"/>
    <property type="match status" value="1"/>
</dbReference>
<comment type="caution">
    <text evidence="11">The sequence shown here is derived from an EMBL/GenBank/DDBJ whole genome shotgun (WGS) entry which is preliminary data.</text>
</comment>
<organism evidence="11">
    <name type="scientific">Caldithrix abyssi</name>
    <dbReference type="NCBI Taxonomy" id="187145"/>
    <lineage>
        <taxon>Bacteria</taxon>
        <taxon>Pseudomonadati</taxon>
        <taxon>Calditrichota</taxon>
        <taxon>Calditrichia</taxon>
        <taxon>Calditrichales</taxon>
        <taxon>Calditrichaceae</taxon>
        <taxon>Caldithrix</taxon>
    </lineage>
</organism>
<feature type="domain" description="S5 DRBM" evidence="10">
    <location>
        <begin position="14"/>
        <end position="77"/>
    </location>
</feature>
<dbReference type="InterPro" id="IPR013810">
    <property type="entry name" value="Ribosomal_uS5_N"/>
</dbReference>
<evidence type="ECO:0000256" key="5">
    <source>
        <dbReference type="ARBA" id="ARBA00022980"/>
    </source>
</evidence>
<dbReference type="PROSITE" id="PS50881">
    <property type="entry name" value="S5_DSRBD"/>
    <property type="match status" value="1"/>
</dbReference>
<evidence type="ECO:0000313" key="11">
    <source>
        <dbReference type="EMBL" id="HGY57371.1"/>
    </source>
</evidence>